<protein>
    <submittedName>
        <fullName evidence="2">DUF427 domain-containing protein</fullName>
    </submittedName>
</protein>
<dbReference type="PANTHER" id="PTHR43058">
    <property type="entry name" value="SLR0655 PROTEIN"/>
    <property type="match status" value="1"/>
</dbReference>
<dbReference type="Proteomes" id="UP001183222">
    <property type="component" value="Unassembled WGS sequence"/>
</dbReference>
<dbReference type="PANTHER" id="PTHR43058:SF1">
    <property type="entry name" value="DUF427 DOMAIN-CONTAINING PROTEIN"/>
    <property type="match status" value="1"/>
</dbReference>
<accession>A0ABU2K801</accession>
<gene>
    <name evidence="2" type="ORF">RM425_10495</name>
</gene>
<dbReference type="Pfam" id="PF04248">
    <property type="entry name" value="NTP_transf_9"/>
    <property type="match status" value="1"/>
</dbReference>
<sequence length="139" mass="15431">MTPRHVVLEVGGRVLGDTRRAIRVCETSHPPTYYVPREDLADELLARGSVGSWCEWKGQATYWDVVVDDRRVPSVGWSYEQPTPGYEHLAGAVAFYPGRLDRVTVDGELVRPQPGDFYGGWITDEVVGPFKGAPGTLGW</sequence>
<evidence type="ECO:0000313" key="2">
    <source>
        <dbReference type="EMBL" id="MDT0276326.1"/>
    </source>
</evidence>
<dbReference type="InterPro" id="IPR007361">
    <property type="entry name" value="DUF427"/>
</dbReference>
<dbReference type="EMBL" id="JAVREI010000006">
    <property type="protein sequence ID" value="MDT0276326.1"/>
    <property type="molecule type" value="Genomic_DNA"/>
</dbReference>
<feature type="domain" description="DUF427" evidence="1">
    <location>
        <begin position="8"/>
        <end position="97"/>
    </location>
</feature>
<organism evidence="2 3">
    <name type="scientific">Blastococcus goldschmidtiae</name>
    <dbReference type="NCBI Taxonomy" id="3075546"/>
    <lineage>
        <taxon>Bacteria</taxon>
        <taxon>Bacillati</taxon>
        <taxon>Actinomycetota</taxon>
        <taxon>Actinomycetes</taxon>
        <taxon>Geodermatophilales</taxon>
        <taxon>Geodermatophilaceae</taxon>
        <taxon>Blastococcus</taxon>
    </lineage>
</organism>
<evidence type="ECO:0000313" key="3">
    <source>
        <dbReference type="Proteomes" id="UP001183222"/>
    </source>
</evidence>
<dbReference type="InterPro" id="IPR038694">
    <property type="entry name" value="DUF427_sf"/>
</dbReference>
<dbReference type="Gene3D" id="2.170.150.40">
    <property type="entry name" value="Domain of unknown function (DUF427)"/>
    <property type="match status" value="1"/>
</dbReference>
<evidence type="ECO:0000259" key="1">
    <source>
        <dbReference type="Pfam" id="PF04248"/>
    </source>
</evidence>
<proteinExistence type="predicted"/>
<reference evidence="3" key="1">
    <citation type="submission" date="2023-07" db="EMBL/GenBank/DDBJ databases">
        <title>30 novel species of actinomycetes from the DSMZ collection.</title>
        <authorList>
            <person name="Nouioui I."/>
        </authorList>
    </citation>
    <scope>NUCLEOTIDE SEQUENCE [LARGE SCALE GENOMIC DNA]</scope>
    <source>
        <strain evidence="3">DSM 46792</strain>
    </source>
</reference>
<name>A0ABU2K801_9ACTN</name>
<keyword evidence="3" id="KW-1185">Reference proteome</keyword>
<comment type="caution">
    <text evidence="2">The sequence shown here is derived from an EMBL/GenBank/DDBJ whole genome shotgun (WGS) entry which is preliminary data.</text>
</comment>